<evidence type="ECO:0000256" key="4">
    <source>
        <dbReference type="ARBA" id="ARBA00023006"/>
    </source>
</evidence>
<keyword evidence="3" id="KW-0963">Cytoplasm</keyword>
<reference evidence="11" key="2">
    <citation type="submission" date="2024-08" db="UniProtKB">
        <authorList>
            <consortium name="EnsemblMetazoa"/>
        </authorList>
    </citation>
    <scope>IDENTIFICATION</scope>
</reference>
<sequence>MDPSAGQSEISHPRVAKTILDTNIKKEEIMAIKDRFPSKIPVIIHKYQKDHFLPVLDKSKFLIPGDMSMSHFQAILRKRLRMSNTQALYLLVNERTMMSLSLTIQEVYKEHAQPNGFLYITYAAQEAFGAREDSESKKETIQLLSAMNATSATLPLLK</sequence>
<dbReference type="GO" id="GO:0012505">
    <property type="term" value="C:endomembrane system"/>
    <property type="evidence" value="ECO:0007669"/>
    <property type="project" value="UniProtKB-SubCell"/>
</dbReference>
<evidence type="ECO:0000256" key="10">
    <source>
        <dbReference type="RuleBase" id="RU004384"/>
    </source>
</evidence>
<organism evidence="11 12">
    <name type="scientific">Dendroctonus ponderosae</name>
    <name type="common">Mountain pine beetle</name>
    <dbReference type="NCBI Taxonomy" id="77166"/>
    <lineage>
        <taxon>Eukaryota</taxon>
        <taxon>Metazoa</taxon>
        <taxon>Ecdysozoa</taxon>
        <taxon>Arthropoda</taxon>
        <taxon>Hexapoda</taxon>
        <taxon>Insecta</taxon>
        <taxon>Pterygota</taxon>
        <taxon>Neoptera</taxon>
        <taxon>Endopterygota</taxon>
        <taxon>Coleoptera</taxon>
        <taxon>Polyphaga</taxon>
        <taxon>Cucujiformia</taxon>
        <taxon>Curculionidae</taxon>
        <taxon>Scolytinae</taxon>
        <taxon>Dendroctonus</taxon>
    </lineage>
</organism>
<evidence type="ECO:0000256" key="7">
    <source>
        <dbReference type="ARBA" id="ARBA00023329"/>
    </source>
</evidence>
<dbReference type="EnsemblMetazoa" id="XM_019910069.1">
    <property type="protein sequence ID" value="XP_019765628.1"/>
    <property type="gene ID" value="LOC109541262"/>
</dbReference>
<keyword evidence="4 10" id="KW-0072">Autophagy</keyword>
<keyword evidence="5" id="KW-0472">Membrane</keyword>
<evidence type="ECO:0000256" key="1">
    <source>
        <dbReference type="ARBA" id="ARBA00004419"/>
    </source>
</evidence>
<evidence type="ECO:0000256" key="2">
    <source>
        <dbReference type="ARBA" id="ARBA00007293"/>
    </source>
</evidence>
<dbReference type="Gene3D" id="3.10.20.90">
    <property type="entry name" value="Phosphatidylinositol 3-kinase Catalytic Subunit, Chain A, domain 1"/>
    <property type="match status" value="1"/>
</dbReference>
<dbReference type="Proteomes" id="UP000019118">
    <property type="component" value="Unassembled WGS sequence"/>
</dbReference>
<evidence type="ECO:0000256" key="6">
    <source>
        <dbReference type="ARBA" id="ARBA00023288"/>
    </source>
</evidence>
<dbReference type="GO" id="GO:0005776">
    <property type="term" value="C:autophagosome"/>
    <property type="evidence" value="ECO:0007669"/>
    <property type="project" value="UniProtKB-SubCell"/>
</dbReference>
<name>A0AAR5PXA1_DENPD</name>
<dbReference type="SUPFAM" id="SSF54236">
    <property type="entry name" value="Ubiquitin-like"/>
    <property type="match status" value="1"/>
</dbReference>
<keyword evidence="12" id="KW-1185">Reference proteome</keyword>
<evidence type="ECO:0000256" key="5">
    <source>
        <dbReference type="ARBA" id="ARBA00023136"/>
    </source>
</evidence>
<protein>
    <submittedName>
        <fullName evidence="11">Uncharacterized protein</fullName>
    </submittedName>
</protein>
<proteinExistence type="inferred from homology"/>
<dbReference type="PANTHER" id="PTHR10969">
    <property type="entry name" value="MICROTUBULE-ASSOCIATED PROTEINS 1A/1B LIGHT CHAIN 3-RELATED"/>
    <property type="match status" value="1"/>
</dbReference>
<dbReference type="Pfam" id="PF02991">
    <property type="entry name" value="ATG8"/>
    <property type="match status" value="1"/>
</dbReference>
<comment type="subcellular location">
    <subcellularLocation>
        <location evidence="1">Cytoplasmic vesicle</location>
        <location evidence="1">Autophagosome</location>
    </subcellularLocation>
    <subcellularLocation>
        <location evidence="8">Endomembrane system</location>
        <topology evidence="8">Lipid-anchor</topology>
    </subcellularLocation>
</comment>
<feature type="lipid moiety-binding region" description="Phosphatidylserine amidated glycine; alternate" evidence="9">
    <location>
        <position position="129"/>
    </location>
</feature>
<dbReference type="GO" id="GO:0031410">
    <property type="term" value="C:cytoplasmic vesicle"/>
    <property type="evidence" value="ECO:0007669"/>
    <property type="project" value="UniProtKB-KW"/>
</dbReference>
<dbReference type="InterPro" id="IPR029071">
    <property type="entry name" value="Ubiquitin-like_domsf"/>
</dbReference>
<dbReference type="InterPro" id="IPR004241">
    <property type="entry name" value="Atg8-like"/>
</dbReference>
<evidence type="ECO:0000313" key="12">
    <source>
        <dbReference type="Proteomes" id="UP000019118"/>
    </source>
</evidence>
<reference evidence="12" key="1">
    <citation type="journal article" date="2013" name="Genome Biol.">
        <title>Draft genome of the mountain pine beetle, Dendroctonus ponderosae Hopkins, a major forest pest.</title>
        <authorList>
            <person name="Keeling C.I."/>
            <person name="Yuen M.M."/>
            <person name="Liao N.Y."/>
            <person name="Docking T.R."/>
            <person name="Chan S.K."/>
            <person name="Taylor G.A."/>
            <person name="Palmquist D.L."/>
            <person name="Jackman S.D."/>
            <person name="Nguyen A."/>
            <person name="Li M."/>
            <person name="Henderson H."/>
            <person name="Janes J.K."/>
            <person name="Zhao Y."/>
            <person name="Pandoh P."/>
            <person name="Moore R."/>
            <person name="Sperling F.A."/>
            <person name="Huber D.P."/>
            <person name="Birol I."/>
            <person name="Jones S.J."/>
            <person name="Bohlmann J."/>
        </authorList>
    </citation>
    <scope>NUCLEOTIDE SEQUENCE</scope>
</reference>
<dbReference type="AlphaFoldDB" id="A0AAR5PXA1"/>
<comment type="similarity">
    <text evidence="2 10">Belongs to the ATG8 family.</text>
</comment>
<keyword evidence="7" id="KW-0968">Cytoplasmic vesicle</keyword>
<evidence type="ECO:0000256" key="8">
    <source>
        <dbReference type="ARBA" id="ARBA00037868"/>
    </source>
</evidence>
<evidence type="ECO:0000256" key="3">
    <source>
        <dbReference type="ARBA" id="ARBA00022490"/>
    </source>
</evidence>
<dbReference type="GO" id="GO:0006950">
    <property type="term" value="P:response to stress"/>
    <property type="evidence" value="ECO:0007669"/>
    <property type="project" value="UniProtKB-ARBA"/>
</dbReference>
<dbReference type="GO" id="GO:0016236">
    <property type="term" value="P:macroautophagy"/>
    <property type="evidence" value="ECO:0007669"/>
    <property type="project" value="UniProtKB-ARBA"/>
</dbReference>
<evidence type="ECO:0000313" key="11">
    <source>
        <dbReference type="EnsemblMetazoa" id="XP_019765628.1"/>
    </source>
</evidence>
<dbReference type="FunFam" id="3.10.20.90:FF:000149">
    <property type="entry name" value="microtubule-associated proteins 1A/1B light chain 3C"/>
    <property type="match status" value="1"/>
</dbReference>
<evidence type="ECO:0000256" key="9">
    <source>
        <dbReference type="PIRSR" id="PIRSR604241-50"/>
    </source>
</evidence>
<accession>A0AAR5PXA1</accession>
<keyword evidence="6 9" id="KW-0449">Lipoprotein</keyword>